<evidence type="ECO:0000256" key="1">
    <source>
        <dbReference type="SAM" id="Phobius"/>
    </source>
</evidence>
<comment type="caution">
    <text evidence="2">The sequence shown here is derived from an EMBL/GenBank/DDBJ whole genome shotgun (WGS) entry which is preliminary data.</text>
</comment>
<proteinExistence type="predicted"/>
<keyword evidence="3" id="KW-1185">Reference proteome</keyword>
<keyword evidence="1" id="KW-1133">Transmembrane helix</keyword>
<evidence type="ECO:0000313" key="2">
    <source>
        <dbReference type="EMBL" id="OEH83539.1"/>
    </source>
</evidence>
<dbReference type="EMBL" id="MIEK01000005">
    <property type="protein sequence ID" value="OEH83539.1"/>
    <property type="molecule type" value="Genomic_DNA"/>
</dbReference>
<reference evidence="2 3" key="1">
    <citation type="submission" date="2016-09" db="EMBL/GenBank/DDBJ databases">
        <authorList>
            <person name="Capua I."/>
            <person name="De Benedictis P."/>
            <person name="Joannis T."/>
            <person name="Lombin L.H."/>
            <person name="Cattoli G."/>
        </authorList>
    </citation>
    <scope>NUCLEOTIDE SEQUENCE [LARGE SCALE GENOMIC DNA]</scope>
    <source>
        <strain evidence="2 3">LMG 25899</strain>
    </source>
</reference>
<feature type="transmembrane region" description="Helical" evidence="1">
    <location>
        <begin position="7"/>
        <end position="31"/>
    </location>
</feature>
<dbReference type="Proteomes" id="UP000095256">
    <property type="component" value="Unassembled WGS sequence"/>
</dbReference>
<protein>
    <submittedName>
        <fullName evidence="2">Uncharacterized protein</fullName>
    </submittedName>
</protein>
<evidence type="ECO:0000313" key="3">
    <source>
        <dbReference type="Proteomes" id="UP000095256"/>
    </source>
</evidence>
<keyword evidence="1" id="KW-0812">Transmembrane</keyword>
<name>A0A1E5L0U8_9ENTE</name>
<gene>
    <name evidence="2" type="ORF">BCR26_08645</name>
</gene>
<sequence length="95" mass="11287">MNIFTKFYYLVIILSSYIIYLSVSTKLYFFLFCRIMTGFQLPILAFFVFLALLVLIANVVVSGLLVILLLMKKKDDCKKNRKMERKYDNKKLERI</sequence>
<keyword evidence="1" id="KW-0472">Membrane</keyword>
<organism evidence="2 3">
    <name type="scientific">Enterococcus rivorum</name>
    <dbReference type="NCBI Taxonomy" id="762845"/>
    <lineage>
        <taxon>Bacteria</taxon>
        <taxon>Bacillati</taxon>
        <taxon>Bacillota</taxon>
        <taxon>Bacilli</taxon>
        <taxon>Lactobacillales</taxon>
        <taxon>Enterococcaceae</taxon>
        <taxon>Enterococcus</taxon>
    </lineage>
</organism>
<feature type="transmembrane region" description="Helical" evidence="1">
    <location>
        <begin position="43"/>
        <end position="71"/>
    </location>
</feature>
<dbReference type="AlphaFoldDB" id="A0A1E5L0U8"/>
<dbReference type="STRING" id="762845.BCR26_08645"/>
<accession>A0A1E5L0U8</accession>